<dbReference type="PROSITE" id="PS00028">
    <property type="entry name" value="ZINC_FINGER_C2H2_1"/>
    <property type="match status" value="1"/>
</dbReference>
<dbReference type="PROSITE" id="PS50103">
    <property type="entry name" value="ZF_C3H1"/>
    <property type="match status" value="1"/>
</dbReference>
<evidence type="ECO:0000256" key="11">
    <source>
        <dbReference type="PROSITE-ProRule" id="PRU00723"/>
    </source>
</evidence>
<dbReference type="InterPro" id="IPR027417">
    <property type="entry name" value="P-loop_NTPase"/>
</dbReference>
<comment type="catalytic activity">
    <reaction evidence="10">
        <text>ATP + H2O = ADP + phosphate + H(+)</text>
        <dbReference type="Rhea" id="RHEA:13065"/>
        <dbReference type="ChEBI" id="CHEBI:15377"/>
        <dbReference type="ChEBI" id="CHEBI:15378"/>
        <dbReference type="ChEBI" id="CHEBI:30616"/>
        <dbReference type="ChEBI" id="CHEBI:43474"/>
        <dbReference type="ChEBI" id="CHEBI:456216"/>
        <dbReference type="EC" id="3.6.4.13"/>
    </reaction>
</comment>
<dbReference type="SMART" id="SM00355">
    <property type="entry name" value="ZnF_C2H2"/>
    <property type="match status" value="2"/>
</dbReference>
<dbReference type="GO" id="GO:0005524">
    <property type="term" value="F:ATP binding"/>
    <property type="evidence" value="ECO:0007669"/>
    <property type="project" value="UniProtKB-KW"/>
</dbReference>
<dbReference type="GO" id="GO:0005737">
    <property type="term" value="C:cytoplasm"/>
    <property type="evidence" value="ECO:0007669"/>
    <property type="project" value="UniProtKB-SubCell"/>
</dbReference>
<organism evidence="14 15">
    <name type="scientific">Tetrapyrgos nigripes</name>
    <dbReference type="NCBI Taxonomy" id="182062"/>
    <lineage>
        <taxon>Eukaryota</taxon>
        <taxon>Fungi</taxon>
        <taxon>Dikarya</taxon>
        <taxon>Basidiomycota</taxon>
        <taxon>Agaricomycotina</taxon>
        <taxon>Agaricomycetes</taxon>
        <taxon>Agaricomycetidae</taxon>
        <taxon>Agaricales</taxon>
        <taxon>Marasmiineae</taxon>
        <taxon>Marasmiaceae</taxon>
        <taxon>Tetrapyrgos</taxon>
    </lineage>
</organism>
<protein>
    <recommendedName>
        <fullName evidence="3">RNA helicase</fullName>
        <ecNumber evidence="3">3.6.4.13</ecNumber>
    </recommendedName>
</protein>
<dbReference type="Pfam" id="PF13087">
    <property type="entry name" value="AAA_12"/>
    <property type="match status" value="1"/>
</dbReference>
<reference evidence="14 15" key="1">
    <citation type="journal article" date="2020" name="ISME J.">
        <title>Uncovering the hidden diversity of litter-decomposition mechanisms in mushroom-forming fungi.</title>
        <authorList>
            <person name="Floudas D."/>
            <person name="Bentzer J."/>
            <person name="Ahren D."/>
            <person name="Johansson T."/>
            <person name="Persson P."/>
            <person name="Tunlid A."/>
        </authorList>
    </citation>
    <scope>NUCLEOTIDE SEQUENCE [LARGE SCALE GENOMIC DNA]</scope>
    <source>
        <strain evidence="14 15">CBS 291.85</strain>
    </source>
</reference>
<dbReference type="OrthoDB" id="6513042at2759"/>
<accession>A0A8H5G1E5</accession>
<dbReference type="InterPro" id="IPR047187">
    <property type="entry name" value="SF1_C_Upf1"/>
</dbReference>
<dbReference type="GO" id="GO:0032574">
    <property type="term" value="F:5'-3' RNA helicase activity"/>
    <property type="evidence" value="ECO:0007669"/>
    <property type="project" value="InterPro"/>
</dbReference>
<dbReference type="Gene3D" id="3.40.50.300">
    <property type="entry name" value="P-loop containing nucleotide triphosphate hydrolases"/>
    <property type="match status" value="2"/>
</dbReference>
<proteinExistence type="inferred from homology"/>
<name>A0A8H5G1E5_9AGAR</name>
<keyword evidence="11" id="KW-0863">Zinc-finger</keyword>
<feature type="zinc finger region" description="C3H1-type" evidence="11">
    <location>
        <begin position="1"/>
        <end position="27"/>
    </location>
</feature>
<sequence length="1057" mass="117475">MPKKPCPTFLAKGSCSDANCAFEHTVRSCEVCGLFFPDENEYRQHMKSKRHLKLSSGGTFGTQFLFCNICDKCISGAYNWPAHLKTKKHLNKASQQGVSPNAQPETPSTVPGHKFCVVCRFQVANHVWSRHCATSRHISKEKYATFRSVLEEAEEDKNGAAVVGDFDFKVIEQSGAANGVTVAGKIESTEPTCRFTLVDSTLASSKGRATYSPFSISFASSNRGIAYRLSLSFTVTMKTNYSGRFEDRLEMILEDSQMKTRFMISRSLRVIVGSQADHRALQPTSPYVPRKRVERKRETNVVAGEPAPALNAIPYRGKLTFAPIPEHLAETLETGTVKEVIDNMKKLYLPAVVNSQTYSKHFKHLLWAEEVQMERDLERYDIHDAKLARHPTRDVISNTPTSYYYLSVPGLAEKRPSVLIGDSILIQNTSSPNKDRWFQGVVHVVRKEEVGLRFHRSFSASPDERFFVRFKLNRIPMRRQHQAMDYTVFSQDRVLFPVRVHVPTAPVPSIAGNGGLRLKNALIGTNRPQLQAVVSIVRSPSGSVPFVIFGPPGTGKTVTLVESIFQILAVNPSARILACAPSNSAADLIAERLGASKDRPGGLTKNQLFRGYAPSRSKNQVPDKLRDYTCQDHNGHFSVPVDSSVFPDSLATMKQFHVIVTTCVSASIVSGIGMPRGHFSHIFIDEAGQATEPEVMIAIKGMADRDTNVVLSGDPKQLGPIIRSGVARALGLEKSFIERLMGPGGEQGVYEEDWGYGKSVVKLVKNFRSHPAILKFPNEQFYRGDLQACGDPKVINYYVGSSHLVDKNKKFPIVFHAISGKDDREASSPSFFNIDEVTVVKEIIRKLRDDRKFRTSDNDIGVIAPYHAQVLKLRTALKAISESVKVGSVESKAIAESVKVGSVEEFQGQAMILQERRVIIISTVRSSREFVQYDLRHTLGFVANPRRFNVAVTRAQSLLFIVGDPSVLSLDPLWRSFLNYIHRSGGWTGPGPTWDTSEKVNEAGGYDSAVRESALEDMNDFTRMMENMRTDGVKEDADGNVDGVKPRRVVSSYPSKQ</sequence>
<dbReference type="CDD" id="cd18808">
    <property type="entry name" value="SF1_C_Upf1"/>
    <property type="match status" value="1"/>
</dbReference>
<dbReference type="InterPro" id="IPR026122">
    <property type="entry name" value="MOV-10/SDE3_DEXXQ/H-box"/>
</dbReference>
<dbReference type="Pfam" id="PF21634">
    <property type="entry name" value="MOV-10_beta-barrel"/>
    <property type="match status" value="1"/>
</dbReference>
<evidence type="ECO:0000259" key="13">
    <source>
        <dbReference type="PROSITE" id="PS50103"/>
    </source>
</evidence>
<keyword evidence="7" id="KW-0347">Helicase</keyword>
<dbReference type="GO" id="GO:0008270">
    <property type="term" value="F:zinc ion binding"/>
    <property type="evidence" value="ECO:0007669"/>
    <property type="project" value="UniProtKB-KW"/>
</dbReference>
<evidence type="ECO:0000256" key="10">
    <source>
        <dbReference type="ARBA" id="ARBA00047984"/>
    </source>
</evidence>
<dbReference type="PANTHER" id="PTHR45418:SF1">
    <property type="entry name" value="CANCER_TESTIS ANTIGEN 55"/>
    <property type="match status" value="1"/>
</dbReference>
<dbReference type="GO" id="GO:0031047">
    <property type="term" value="P:regulatory ncRNA-mediated gene silencing"/>
    <property type="evidence" value="ECO:0007669"/>
    <property type="project" value="UniProtKB-KW"/>
</dbReference>
<evidence type="ECO:0000256" key="2">
    <source>
        <dbReference type="ARBA" id="ARBA00005601"/>
    </source>
</evidence>
<dbReference type="EMBL" id="JAACJM010000054">
    <property type="protein sequence ID" value="KAF5356523.1"/>
    <property type="molecule type" value="Genomic_DNA"/>
</dbReference>
<dbReference type="Proteomes" id="UP000559256">
    <property type="component" value="Unassembled WGS sequence"/>
</dbReference>
<dbReference type="Pfam" id="PF13086">
    <property type="entry name" value="AAA_11"/>
    <property type="match status" value="2"/>
</dbReference>
<dbReference type="Pfam" id="PF12874">
    <property type="entry name" value="zf-met"/>
    <property type="match status" value="2"/>
</dbReference>
<evidence type="ECO:0000256" key="1">
    <source>
        <dbReference type="ARBA" id="ARBA00004496"/>
    </source>
</evidence>
<evidence type="ECO:0000313" key="14">
    <source>
        <dbReference type="EMBL" id="KAF5356523.1"/>
    </source>
</evidence>
<comment type="similarity">
    <text evidence="2">Belongs to the DNA2/NAM7 helicase family. SDE3 subfamily.</text>
</comment>
<comment type="subcellular location">
    <subcellularLocation>
        <location evidence="1">Cytoplasm</location>
    </subcellularLocation>
</comment>
<dbReference type="InterPro" id="IPR013087">
    <property type="entry name" value="Znf_C2H2_type"/>
</dbReference>
<dbReference type="CDD" id="cd18038">
    <property type="entry name" value="DEXXQc_Helz-like"/>
    <property type="match status" value="1"/>
</dbReference>
<evidence type="ECO:0000256" key="9">
    <source>
        <dbReference type="ARBA" id="ARBA00023158"/>
    </source>
</evidence>
<dbReference type="SUPFAM" id="SSF52540">
    <property type="entry name" value="P-loop containing nucleoside triphosphate hydrolases"/>
    <property type="match status" value="1"/>
</dbReference>
<dbReference type="InterPro" id="IPR049080">
    <property type="entry name" value="MOV-10-like_beta-barrel"/>
</dbReference>
<dbReference type="GO" id="GO:0005694">
    <property type="term" value="C:chromosome"/>
    <property type="evidence" value="ECO:0007669"/>
    <property type="project" value="UniProtKB-ARBA"/>
</dbReference>
<dbReference type="EC" id="3.6.4.13" evidence="3"/>
<keyword evidence="8" id="KW-0067">ATP-binding</keyword>
<feature type="domain" description="C3H1-type" evidence="13">
    <location>
        <begin position="1"/>
        <end position="27"/>
    </location>
</feature>
<dbReference type="InterPro" id="IPR041677">
    <property type="entry name" value="DNA2/NAM7_AAA_11"/>
</dbReference>
<evidence type="ECO:0000256" key="3">
    <source>
        <dbReference type="ARBA" id="ARBA00012552"/>
    </source>
</evidence>
<keyword evidence="4" id="KW-0963">Cytoplasm</keyword>
<evidence type="ECO:0000256" key="6">
    <source>
        <dbReference type="ARBA" id="ARBA00022801"/>
    </source>
</evidence>
<keyword evidence="6" id="KW-0378">Hydrolase</keyword>
<dbReference type="GO" id="GO:0003723">
    <property type="term" value="F:RNA binding"/>
    <property type="evidence" value="ECO:0007669"/>
    <property type="project" value="InterPro"/>
</dbReference>
<keyword evidence="11" id="KW-0862">Zinc</keyword>
<evidence type="ECO:0000256" key="5">
    <source>
        <dbReference type="ARBA" id="ARBA00022741"/>
    </source>
</evidence>
<dbReference type="FunFam" id="3.40.50.300:FF:000326">
    <property type="entry name" value="P-loop containing nucleoside triphosphate hydrolase"/>
    <property type="match status" value="1"/>
</dbReference>
<dbReference type="PANTHER" id="PTHR45418">
    <property type="entry name" value="CANCER/TESTIS ANTIGEN 55"/>
    <property type="match status" value="1"/>
</dbReference>
<evidence type="ECO:0000256" key="4">
    <source>
        <dbReference type="ARBA" id="ARBA00022490"/>
    </source>
</evidence>
<keyword evidence="5" id="KW-0547">Nucleotide-binding</keyword>
<dbReference type="InterPro" id="IPR000571">
    <property type="entry name" value="Znf_CCCH"/>
</dbReference>
<gene>
    <name evidence="14" type="ORF">D9758_008265</name>
</gene>
<dbReference type="SUPFAM" id="SSF57667">
    <property type="entry name" value="beta-beta-alpha zinc fingers"/>
    <property type="match status" value="2"/>
</dbReference>
<dbReference type="AlphaFoldDB" id="A0A8H5G1E5"/>
<evidence type="ECO:0000256" key="12">
    <source>
        <dbReference type="SAM" id="MobiDB-lite"/>
    </source>
</evidence>
<keyword evidence="9" id="KW-0943">RNA-mediated gene silencing</keyword>
<evidence type="ECO:0000313" key="15">
    <source>
        <dbReference type="Proteomes" id="UP000559256"/>
    </source>
</evidence>
<dbReference type="InterPro" id="IPR003604">
    <property type="entry name" value="Matrin/U1-like-C_Znf_C2H2"/>
</dbReference>
<dbReference type="InterPro" id="IPR036236">
    <property type="entry name" value="Znf_C2H2_sf"/>
</dbReference>
<keyword evidence="15" id="KW-1185">Reference proteome</keyword>
<evidence type="ECO:0000256" key="7">
    <source>
        <dbReference type="ARBA" id="ARBA00022806"/>
    </source>
</evidence>
<dbReference type="GO" id="GO:0016787">
    <property type="term" value="F:hydrolase activity"/>
    <property type="evidence" value="ECO:0007669"/>
    <property type="project" value="UniProtKB-KW"/>
</dbReference>
<evidence type="ECO:0000256" key="8">
    <source>
        <dbReference type="ARBA" id="ARBA00022840"/>
    </source>
</evidence>
<feature type="region of interest" description="Disordered" evidence="12">
    <location>
        <begin position="1031"/>
        <end position="1057"/>
    </location>
</feature>
<comment type="caution">
    <text evidence="14">The sequence shown here is derived from an EMBL/GenBank/DDBJ whole genome shotgun (WGS) entry which is preliminary data.</text>
</comment>
<keyword evidence="11" id="KW-0479">Metal-binding</keyword>
<dbReference type="InterPro" id="IPR041679">
    <property type="entry name" value="DNA2/NAM7-like_C"/>
</dbReference>
<dbReference type="SMART" id="SM00451">
    <property type="entry name" value="ZnF_U1"/>
    <property type="match status" value="3"/>
</dbReference>